<dbReference type="Proteomes" id="UP001056778">
    <property type="component" value="Chromosome 4"/>
</dbReference>
<accession>A0ACB9TA79</accession>
<sequence>MSYSSAGKDFKTKIEKQISNKQDLEKLEEWSEKVLVVKSIKATENDLKKFHSSSYIDILKKTNVTDDIEALEKELAQHGLNYDCPVLERNFDFVCRIAGGTLTAAMLLCRKISRIAINWSGGWHHAQRDEAEGFCYVNDIVLGIQKLQKVFDKILYVDLDVHHGTVYSSFEPSAIVVQCGADILFGDRVGQCNVTIKALVKCVKKIINCNIPCLVLGGGGYNFANTARYWTCITSTIIDTEIDDDIPDCSEYFTLYTPTYELRINPGNQKDYNTEEYIANVIDTIHKYCDFITKNNIIQK</sequence>
<comment type="caution">
    <text evidence="1">The sequence shown here is derived from an EMBL/GenBank/DDBJ whole genome shotgun (WGS) entry which is preliminary data.</text>
</comment>
<evidence type="ECO:0000313" key="1">
    <source>
        <dbReference type="EMBL" id="KAI4463763.1"/>
    </source>
</evidence>
<name>A0ACB9TA79_HOLOL</name>
<keyword evidence="2" id="KW-1185">Reference proteome</keyword>
<evidence type="ECO:0000313" key="2">
    <source>
        <dbReference type="Proteomes" id="UP001056778"/>
    </source>
</evidence>
<organism evidence="1 2">
    <name type="scientific">Holotrichia oblita</name>
    <name type="common">Chafer beetle</name>
    <dbReference type="NCBI Taxonomy" id="644536"/>
    <lineage>
        <taxon>Eukaryota</taxon>
        <taxon>Metazoa</taxon>
        <taxon>Ecdysozoa</taxon>
        <taxon>Arthropoda</taxon>
        <taxon>Hexapoda</taxon>
        <taxon>Insecta</taxon>
        <taxon>Pterygota</taxon>
        <taxon>Neoptera</taxon>
        <taxon>Endopterygota</taxon>
        <taxon>Coleoptera</taxon>
        <taxon>Polyphaga</taxon>
        <taxon>Scarabaeiformia</taxon>
        <taxon>Scarabaeidae</taxon>
        <taxon>Melolonthinae</taxon>
        <taxon>Holotrichia</taxon>
    </lineage>
</organism>
<reference evidence="1" key="1">
    <citation type="submission" date="2022-04" db="EMBL/GenBank/DDBJ databases">
        <title>Chromosome-scale genome assembly of Holotrichia oblita Faldermann.</title>
        <authorList>
            <person name="Rongchong L."/>
        </authorList>
    </citation>
    <scope>NUCLEOTIDE SEQUENCE</scope>
    <source>
        <strain evidence="1">81SQS9</strain>
    </source>
</reference>
<dbReference type="EMBL" id="CM043018">
    <property type="protein sequence ID" value="KAI4463763.1"/>
    <property type="molecule type" value="Genomic_DNA"/>
</dbReference>
<gene>
    <name evidence="1" type="ORF">MML48_4g00018522</name>
</gene>
<protein>
    <submittedName>
        <fullName evidence="1">Histone deacetylase</fullName>
    </submittedName>
</protein>
<proteinExistence type="predicted"/>